<keyword evidence="2" id="KW-0472">Membrane</keyword>
<keyword evidence="4" id="KW-1185">Reference proteome</keyword>
<dbReference type="AlphaFoldDB" id="A0AA38MF23"/>
<keyword evidence="2" id="KW-0812">Transmembrane</keyword>
<evidence type="ECO:0000313" key="4">
    <source>
        <dbReference type="Proteomes" id="UP001168821"/>
    </source>
</evidence>
<feature type="transmembrane region" description="Helical" evidence="2">
    <location>
        <begin position="6"/>
        <end position="24"/>
    </location>
</feature>
<feature type="transmembrane region" description="Helical" evidence="2">
    <location>
        <begin position="391"/>
        <end position="409"/>
    </location>
</feature>
<dbReference type="EMBL" id="JALNTZ010000004">
    <property type="protein sequence ID" value="KAJ3654665.1"/>
    <property type="molecule type" value="Genomic_DNA"/>
</dbReference>
<gene>
    <name evidence="3" type="ORF">Zmor_013839</name>
</gene>
<dbReference type="Proteomes" id="UP001168821">
    <property type="component" value="Unassembled WGS sequence"/>
</dbReference>
<evidence type="ECO:0000256" key="1">
    <source>
        <dbReference type="SAM" id="MobiDB-lite"/>
    </source>
</evidence>
<name>A0AA38MF23_9CUCU</name>
<proteinExistence type="predicted"/>
<keyword evidence="2" id="KW-1133">Transmembrane helix</keyword>
<sequence>MYVTYILISVVLVLIGIVGSVYFVRFLKNTNFKNVTIPALSESINTFLIGIFYLYCAIVMAQNVITSKPTPMNNENDITIIEEGVDPTTEHYENPNTEIIEDTTSVTTVPLLGNSSYPNQDFLLSYQTFMQNALRQSAINKKHKDLLEKSETREIENQPETNATNFNEGDCFDEIFMENSMFLYSFLHSAVSLLVSTTKTPSTSSVEAKIQKSKKKEDSTSEEIPTQNNGKPETCDKENHTTEKLKLIVIIFVIFLIPVVCIIALYFVLERNMQDNSVRKLLDPNRVDSNKWDIIYKPLNVSTPENKPEINNIINNIYTIINSTRDTTPPTFYDVSTRRRPKQLGSCPKFNMLYRFYALLVFLFYFVTTLYTKVKEMELRTNDAKAARQLHISIIIFAVLWLFSILDMFSKTYLLDSSRSNILTEIFLSLGNLNHLSIIASNYLTAKETIKKYNLVEPQA</sequence>
<feature type="transmembrane region" description="Helical" evidence="2">
    <location>
        <begin position="44"/>
        <end position="65"/>
    </location>
</feature>
<evidence type="ECO:0000313" key="3">
    <source>
        <dbReference type="EMBL" id="KAJ3654665.1"/>
    </source>
</evidence>
<organism evidence="3 4">
    <name type="scientific">Zophobas morio</name>
    <dbReference type="NCBI Taxonomy" id="2755281"/>
    <lineage>
        <taxon>Eukaryota</taxon>
        <taxon>Metazoa</taxon>
        <taxon>Ecdysozoa</taxon>
        <taxon>Arthropoda</taxon>
        <taxon>Hexapoda</taxon>
        <taxon>Insecta</taxon>
        <taxon>Pterygota</taxon>
        <taxon>Neoptera</taxon>
        <taxon>Endopterygota</taxon>
        <taxon>Coleoptera</taxon>
        <taxon>Polyphaga</taxon>
        <taxon>Cucujiformia</taxon>
        <taxon>Tenebrionidae</taxon>
        <taxon>Zophobas</taxon>
    </lineage>
</organism>
<feature type="transmembrane region" description="Helical" evidence="2">
    <location>
        <begin position="247"/>
        <end position="269"/>
    </location>
</feature>
<comment type="caution">
    <text evidence="3">The sequence shown here is derived from an EMBL/GenBank/DDBJ whole genome shotgun (WGS) entry which is preliminary data.</text>
</comment>
<feature type="region of interest" description="Disordered" evidence="1">
    <location>
        <begin position="205"/>
        <end position="237"/>
    </location>
</feature>
<evidence type="ECO:0000256" key="2">
    <source>
        <dbReference type="SAM" id="Phobius"/>
    </source>
</evidence>
<feature type="transmembrane region" description="Helical" evidence="2">
    <location>
        <begin position="352"/>
        <end position="371"/>
    </location>
</feature>
<accession>A0AA38MF23</accession>
<protein>
    <submittedName>
        <fullName evidence="3">Uncharacterized protein</fullName>
    </submittedName>
</protein>
<reference evidence="3" key="1">
    <citation type="journal article" date="2023" name="G3 (Bethesda)">
        <title>Whole genome assemblies of Zophobas morio and Tenebrio molitor.</title>
        <authorList>
            <person name="Kaur S."/>
            <person name="Stinson S.A."/>
            <person name="diCenzo G.C."/>
        </authorList>
    </citation>
    <scope>NUCLEOTIDE SEQUENCE</scope>
    <source>
        <strain evidence="3">QUZm001</strain>
    </source>
</reference>